<dbReference type="FunFam" id="3.30.730.10:FF:000001">
    <property type="entry name" value="Ethylene-responsive transcription factor 2"/>
    <property type="match status" value="1"/>
</dbReference>
<comment type="similarity">
    <text evidence="7">Belongs to the AP2/ERF transcription factor family. ERF subfamily.</text>
</comment>
<dbReference type="Proteomes" id="UP000652761">
    <property type="component" value="Unassembled WGS sequence"/>
</dbReference>
<organism evidence="10 11">
    <name type="scientific">Colocasia esculenta</name>
    <name type="common">Wild taro</name>
    <name type="synonym">Arum esculentum</name>
    <dbReference type="NCBI Taxonomy" id="4460"/>
    <lineage>
        <taxon>Eukaryota</taxon>
        <taxon>Viridiplantae</taxon>
        <taxon>Streptophyta</taxon>
        <taxon>Embryophyta</taxon>
        <taxon>Tracheophyta</taxon>
        <taxon>Spermatophyta</taxon>
        <taxon>Magnoliopsida</taxon>
        <taxon>Liliopsida</taxon>
        <taxon>Araceae</taxon>
        <taxon>Aroideae</taxon>
        <taxon>Colocasieae</taxon>
        <taxon>Colocasia</taxon>
    </lineage>
</organism>
<reference evidence="10" key="1">
    <citation type="submission" date="2017-07" db="EMBL/GenBank/DDBJ databases">
        <title>Taro Niue Genome Assembly and Annotation.</title>
        <authorList>
            <person name="Atibalentja N."/>
            <person name="Keating K."/>
            <person name="Fields C.J."/>
        </authorList>
    </citation>
    <scope>NUCLEOTIDE SEQUENCE</scope>
    <source>
        <strain evidence="10">Niue_2</strain>
        <tissue evidence="10">Leaf</tissue>
    </source>
</reference>
<evidence type="ECO:0000256" key="3">
    <source>
        <dbReference type="ARBA" id="ARBA00023125"/>
    </source>
</evidence>
<dbReference type="AlphaFoldDB" id="A0A843VZH2"/>
<dbReference type="SUPFAM" id="SSF54171">
    <property type="entry name" value="DNA-binding domain"/>
    <property type="match status" value="1"/>
</dbReference>
<evidence type="ECO:0000256" key="2">
    <source>
        <dbReference type="ARBA" id="ARBA00023015"/>
    </source>
</evidence>
<feature type="compositionally biased region" description="Acidic residues" evidence="8">
    <location>
        <begin position="166"/>
        <end position="176"/>
    </location>
</feature>
<dbReference type="InterPro" id="IPR001471">
    <property type="entry name" value="AP2/ERF_dom"/>
</dbReference>
<dbReference type="CDD" id="cd00018">
    <property type="entry name" value="AP2"/>
    <property type="match status" value="1"/>
</dbReference>
<name>A0A843VZH2_COLES</name>
<evidence type="ECO:0000256" key="6">
    <source>
        <dbReference type="ARBA" id="ARBA00023242"/>
    </source>
</evidence>
<evidence type="ECO:0000313" key="10">
    <source>
        <dbReference type="EMBL" id="MQL98890.1"/>
    </source>
</evidence>
<feature type="region of interest" description="Disordered" evidence="8">
    <location>
        <begin position="1"/>
        <end position="37"/>
    </location>
</feature>
<gene>
    <name evidence="10" type="ORF">Taro_031605</name>
</gene>
<comment type="caution">
    <text evidence="10">The sequence shown here is derived from an EMBL/GenBank/DDBJ whole genome shotgun (WGS) entry which is preliminary data.</text>
</comment>
<dbReference type="PRINTS" id="PR00367">
    <property type="entry name" value="ETHRSPELEMNT"/>
</dbReference>
<feature type="domain" description="AP2/ERF" evidence="9">
    <location>
        <begin position="38"/>
        <end position="95"/>
    </location>
</feature>
<sequence>MEEGPPSPGLDVESSGAEGSAGRLERATAGAGGTRHPVYHGVRKRRWGKWVTEIREPRKKSRIWLGSFPTPEMAARAYDVAALCLKGPKAALNFPHLVGVLPRPSSSAPRDIQTAATAAADMCCDATAASRSSQAGPASTPSPASSSSTSEEGKAMSQEGGQTREEVEEQEEDDIWGEIGELPTLAAEGVGGLPEEEVWTELWGSSFWNALWHGSEATWAADGQFVS</sequence>
<dbReference type="InterPro" id="IPR016177">
    <property type="entry name" value="DNA-bd_dom_sf"/>
</dbReference>
<dbReference type="SMART" id="SM00380">
    <property type="entry name" value="AP2"/>
    <property type="match status" value="1"/>
</dbReference>
<keyword evidence="4" id="KW-0010">Activator</keyword>
<proteinExistence type="inferred from homology"/>
<dbReference type="GO" id="GO:0003700">
    <property type="term" value="F:DNA-binding transcription factor activity"/>
    <property type="evidence" value="ECO:0007669"/>
    <property type="project" value="InterPro"/>
</dbReference>
<keyword evidence="11" id="KW-1185">Reference proteome</keyword>
<keyword evidence="5" id="KW-0804">Transcription</keyword>
<protein>
    <recommendedName>
        <fullName evidence="9">AP2/ERF domain-containing protein</fullName>
    </recommendedName>
</protein>
<evidence type="ECO:0000256" key="1">
    <source>
        <dbReference type="ARBA" id="ARBA00004123"/>
    </source>
</evidence>
<evidence type="ECO:0000256" key="8">
    <source>
        <dbReference type="SAM" id="MobiDB-lite"/>
    </source>
</evidence>
<feature type="region of interest" description="Disordered" evidence="8">
    <location>
        <begin position="130"/>
        <end position="193"/>
    </location>
</feature>
<dbReference type="PANTHER" id="PTHR31985">
    <property type="entry name" value="ETHYLENE-RESPONSIVE TRANSCRIPTION FACTOR ERF042-RELATED"/>
    <property type="match status" value="1"/>
</dbReference>
<dbReference type="InterPro" id="IPR036955">
    <property type="entry name" value="AP2/ERF_dom_sf"/>
</dbReference>
<feature type="compositionally biased region" description="Low complexity" evidence="8">
    <location>
        <begin position="130"/>
        <end position="150"/>
    </location>
</feature>
<evidence type="ECO:0000256" key="5">
    <source>
        <dbReference type="ARBA" id="ARBA00023163"/>
    </source>
</evidence>
<evidence type="ECO:0000313" key="11">
    <source>
        <dbReference type="Proteomes" id="UP000652761"/>
    </source>
</evidence>
<accession>A0A843VZH2</accession>
<keyword evidence="6" id="KW-0539">Nucleus</keyword>
<dbReference type="PANTHER" id="PTHR31985:SF292">
    <property type="entry name" value="AP2_ERF DOMAIN-CONTAINING PROTEIN"/>
    <property type="match status" value="1"/>
</dbReference>
<dbReference type="OrthoDB" id="673459at2759"/>
<evidence type="ECO:0000256" key="4">
    <source>
        <dbReference type="ARBA" id="ARBA00023159"/>
    </source>
</evidence>
<dbReference type="InterPro" id="IPR051032">
    <property type="entry name" value="AP2/ERF_TF_ERF_subfamily"/>
</dbReference>
<evidence type="ECO:0000259" key="9">
    <source>
        <dbReference type="PROSITE" id="PS51032"/>
    </source>
</evidence>
<comment type="subcellular location">
    <subcellularLocation>
        <location evidence="1">Nucleus</location>
    </subcellularLocation>
</comment>
<dbReference type="Pfam" id="PF00847">
    <property type="entry name" value="AP2"/>
    <property type="match status" value="1"/>
</dbReference>
<dbReference type="GO" id="GO:0005634">
    <property type="term" value="C:nucleus"/>
    <property type="evidence" value="ECO:0007669"/>
    <property type="project" value="UniProtKB-SubCell"/>
</dbReference>
<evidence type="ECO:0000256" key="7">
    <source>
        <dbReference type="ARBA" id="ARBA00024343"/>
    </source>
</evidence>
<dbReference type="GO" id="GO:0003677">
    <property type="term" value="F:DNA binding"/>
    <property type="evidence" value="ECO:0007669"/>
    <property type="project" value="UniProtKB-KW"/>
</dbReference>
<dbReference type="Gene3D" id="3.30.730.10">
    <property type="entry name" value="AP2/ERF domain"/>
    <property type="match status" value="1"/>
</dbReference>
<dbReference type="EMBL" id="NMUH01002256">
    <property type="protein sequence ID" value="MQL98890.1"/>
    <property type="molecule type" value="Genomic_DNA"/>
</dbReference>
<keyword evidence="3" id="KW-0238">DNA-binding</keyword>
<keyword evidence="2" id="KW-0805">Transcription regulation</keyword>
<dbReference type="PROSITE" id="PS51032">
    <property type="entry name" value="AP2_ERF"/>
    <property type="match status" value="1"/>
</dbReference>